<proteinExistence type="predicted"/>
<sequence>MSDPKADAPADSSLFAIAKAAVTDFLDDNCMRLAAAMSYYTVFALPALLVLLVTVISWFSTATGQGGVSETSEAFKEQVGQVTGLDQPEEQEQIDAMLHSAQMGNASPWKWILTFGGILFGATGVVVALQDALNTAWEVMPDPKKGGIWNFVTKRLLSLAMILGVGFLLVVSLTLTAAVQGMTEKIAEATGMPGSGLLLTILNEVVTVLVVGVLFGAMFKFLPDAQIAWKDVVFGGLVTAALFWLGKFGLGIYLGRANFADSFGSGAASLALVFVWVYYTSVIFLFGAELTQQWADRRGSGIVPEEGAVRVRRQIEQEPVAA</sequence>
<keyword evidence="3 6" id="KW-0812">Transmembrane</keyword>
<feature type="transmembrane region" description="Helical" evidence="6">
    <location>
        <begin position="111"/>
        <end position="135"/>
    </location>
</feature>
<keyword evidence="4 6" id="KW-1133">Transmembrane helix</keyword>
<evidence type="ECO:0000256" key="2">
    <source>
        <dbReference type="ARBA" id="ARBA00022475"/>
    </source>
</evidence>
<organism evidence="7 8">
    <name type="scientific">Alienimonas chondri</name>
    <dbReference type="NCBI Taxonomy" id="2681879"/>
    <lineage>
        <taxon>Bacteria</taxon>
        <taxon>Pseudomonadati</taxon>
        <taxon>Planctomycetota</taxon>
        <taxon>Planctomycetia</taxon>
        <taxon>Planctomycetales</taxon>
        <taxon>Planctomycetaceae</taxon>
        <taxon>Alienimonas</taxon>
    </lineage>
</organism>
<reference evidence="7 8" key="1">
    <citation type="journal article" date="2020" name="Syst. Appl. Microbiol.">
        <title>Alienimonas chondri sp. nov., a novel planctomycete isolated from the biofilm of the red alga Chondrus crispus.</title>
        <authorList>
            <person name="Vitorino I."/>
            <person name="Albuquerque L."/>
            <person name="Wiegand S."/>
            <person name="Kallscheuer N."/>
            <person name="da Costa M.S."/>
            <person name="Lobo-da-Cunha A."/>
            <person name="Jogler C."/>
            <person name="Lage O.M."/>
        </authorList>
    </citation>
    <scope>NUCLEOTIDE SEQUENCE [LARGE SCALE GENOMIC DNA]</scope>
    <source>
        <strain evidence="7 8">LzC2</strain>
    </source>
</reference>
<accession>A0ABX1VGX3</accession>
<feature type="transmembrane region" description="Helical" evidence="6">
    <location>
        <begin position="197"/>
        <end position="219"/>
    </location>
</feature>
<feature type="transmembrane region" description="Helical" evidence="6">
    <location>
        <begin position="231"/>
        <end position="254"/>
    </location>
</feature>
<feature type="transmembrane region" description="Helical" evidence="6">
    <location>
        <begin position="266"/>
        <end position="288"/>
    </location>
</feature>
<dbReference type="PANTHER" id="PTHR30213">
    <property type="entry name" value="INNER MEMBRANE PROTEIN YHJD"/>
    <property type="match status" value="1"/>
</dbReference>
<keyword evidence="5 6" id="KW-0472">Membrane</keyword>
<dbReference type="Pfam" id="PF03631">
    <property type="entry name" value="Virul_fac_BrkB"/>
    <property type="match status" value="1"/>
</dbReference>
<dbReference type="EMBL" id="WTPX01000096">
    <property type="protein sequence ID" value="NNJ26750.1"/>
    <property type="molecule type" value="Genomic_DNA"/>
</dbReference>
<dbReference type="Proteomes" id="UP000609651">
    <property type="component" value="Unassembled WGS sequence"/>
</dbReference>
<dbReference type="PIRSF" id="PIRSF035875">
    <property type="entry name" value="RNase_BN"/>
    <property type="match status" value="1"/>
</dbReference>
<keyword evidence="2" id="KW-1003">Cell membrane</keyword>
<keyword evidence="8" id="KW-1185">Reference proteome</keyword>
<name>A0ABX1VGX3_9PLAN</name>
<dbReference type="PANTHER" id="PTHR30213:SF1">
    <property type="entry name" value="INNER MEMBRANE PROTEIN YHJD"/>
    <property type="match status" value="1"/>
</dbReference>
<evidence type="ECO:0000256" key="6">
    <source>
        <dbReference type="SAM" id="Phobius"/>
    </source>
</evidence>
<feature type="transmembrane region" description="Helical" evidence="6">
    <location>
        <begin position="39"/>
        <end position="59"/>
    </location>
</feature>
<dbReference type="InterPro" id="IPR017039">
    <property type="entry name" value="Virul_fac_BrkB"/>
</dbReference>
<evidence type="ECO:0008006" key="9">
    <source>
        <dbReference type="Google" id="ProtNLM"/>
    </source>
</evidence>
<dbReference type="RefSeq" id="WP_171188060.1">
    <property type="nucleotide sequence ID" value="NZ_WTPX01000096.1"/>
</dbReference>
<gene>
    <name evidence="7" type="ORF">LzC2_28410</name>
</gene>
<evidence type="ECO:0000313" key="8">
    <source>
        <dbReference type="Proteomes" id="UP000609651"/>
    </source>
</evidence>
<evidence type="ECO:0000256" key="4">
    <source>
        <dbReference type="ARBA" id="ARBA00022989"/>
    </source>
</evidence>
<comment type="subcellular location">
    <subcellularLocation>
        <location evidence="1">Cell membrane</location>
        <topology evidence="1">Multi-pass membrane protein</topology>
    </subcellularLocation>
</comment>
<evidence type="ECO:0000256" key="1">
    <source>
        <dbReference type="ARBA" id="ARBA00004651"/>
    </source>
</evidence>
<feature type="transmembrane region" description="Helical" evidence="6">
    <location>
        <begin position="156"/>
        <end position="177"/>
    </location>
</feature>
<evidence type="ECO:0000313" key="7">
    <source>
        <dbReference type="EMBL" id="NNJ26750.1"/>
    </source>
</evidence>
<evidence type="ECO:0000256" key="5">
    <source>
        <dbReference type="ARBA" id="ARBA00023136"/>
    </source>
</evidence>
<evidence type="ECO:0000256" key="3">
    <source>
        <dbReference type="ARBA" id="ARBA00022692"/>
    </source>
</evidence>
<protein>
    <recommendedName>
        <fullName evidence="9">YihY/virulence factor BrkB family protein</fullName>
    </recommendedName>
</protein>
<comment type="caution">
    <text evidence="7">The sequence shown here is derived from an EMBL/GenBank/DDBJ whole genome shotgun (WGS) entry which is preliminary data.</text>
</comment>